<dbReference type="Proteomes" id="UP000187209">
    <property type="component" value="Unassembled WGS sequence"/>
</dbReference>
<feature type="transmembrane region" description="Helical" evidence="1">
    <location>
        <begin position="106"/>
        <end position="125"/>
    </location>
</feature>
<sequence>MGEPSGFLNSVFFLISSDKTVSIAMTKAIKFFVLLTIISFYLTLALGCAYTFTCSSYVPSPHYLGSFLGFNRFYMMSFVLLTISLSLLYICIYIELSRKCSMIEILALKYLPILTCILMPLIALTNEVNSSHIISFPSFYTGASYTVLIINLLWLFIVEAKMRSSIKHRGTFLISLGIFCFLIILWIIVLFQRSLNYKTETWFINTTMWAIFEWGFLTLSIIFISVIGNFANGLKVTISSAEKVHESADSIEMESRIIENKDLD</sequence>
<keyword evidence="1" id="KW-1133">Transmembrane helix</keyword>
<gene>
    <name evidence="2" type="ORF">SteCoe_15134</name>
</gene>
<accession>A0A1R2C4H7</accession>
<feature type="transmembrane region" description="Helical" evidence="1">
    <location>
        <begin position="31"/>
        <end position="53"/>
    </location>
</feature>
<proteinExistence type="predicted"/>
<evidence type="ECO:0000256" key="1">
    <source>
        <dbReference type="SAM" id="Phobius"/>
    </source>
</evidence>
<protein>
    <submittedName>
        <fullName evidence="2">Uncharacterized protein</fullName>
    </submittedName>
</protein>
<name>A0A1R2C4H7_9CILI</name>
<keyword evidence="1" id="KW-0472">Membrane</keyword>
<organism evidence="2 3">
    <name type="scientific">Stentor coeruleus</name>
    <dbReference type="NCBI Taxonomy" id="5963"/>
    <lineage>
        <taxon>Eukaryota</taxon>
        <taxon>Sar</taxon>
        <taxon>Alveolata</taxon>
        <taxon>Ciliophora</taxon>
        <taxon>Postciliodesmatophora</taxon>
        <taxon>Heterotrichea</taxon>
        <taxon>Heterotrichida</taxon>
        <taxon>Stentoridae</taxon>
        <taxon>Stentor</taxon>
    </lineage>
</organism>
<feature type="transmembrane region" description="Helical" evidence="1">
    <location>
        <begin position="137"/>
        <end position="158"/>
    </location>
</feature>
<reference evidence="2 3" key="1">
    <citation type="submission" date="2016-11" db="EMBL/GenBank/DDBJ databases">
        <title>The macronuclear genome of Stentor coeruleus: a giant cell with tiny introns.</title>
        <authorList>
            <person name="Slabodnick M."/>
            <person name="Ruby J.G."/>
            <person name="Reiff S.B."/>
            <person name="Swart E.C."/>
            <person name="Gosai S."/>
            <person name="Prabakaran S."/>
            <person name="Witkowska E."/>
            <person name="Larue G.E."/>
            <person name="Fisher S."/>
            <person name="Freeman R.M."/>
            <person name="Gunawardena J."/>
            <person name="Chu W."/>
            <person name="Stover N.A."/>
            <person name="Gregory B.D."/>
            <person name="Nowacki M."/>
            <person name="Derisi J."/>
            <person name="Roy S.W."/>
            <person name="Marshall W.F."/>
            <person name="Sood P."/>
        </authorList>
    </citation>
    <scope>NUCLEOTIDE SEQUENCE [LARGE SCALE GENOMIC DNA]</scope>
    <source>
        <strain evidence="2">WM001</strain>
    </source>
</reference>
<evidence type="ECO:0000313" key="3">
    <source>
        <dbReference type="Proteomes" id="UP000187209"/>
    </source>
</evidence>
<feature type="transmembrane region" description="Helical" evidence="1">
    <location>
        <begin position="170"/>
        <end position="191"/>
    </location>
</feature>
<feature type="transmembrane region" description="Helical" evidence="1">
    <location>
        <begin position="211"/>
        <end position="231"/>
    </location>
</feature>
<keyword evidence="1" id="KW-0812">Transmembrane</keyword>
<feature type="transmembrane region" description="Helical" evidence="1">
    <location>
        <begin position="73"/>
        <end position="94"/>
    </location>
</feature>
<keyword evidence="3" id="KW-1185">Reference proteome</keyword>
<comment type="caution">
    <text evidence="2">The sequence shown here is derived from an EMBL/GenBank/DDBJ whole genome shotgun (WGS) entry which is preliminary data.</text>
</comment>
<evidence type="ECO:0000313" key="2">
    <source>
        <dbReference type="EMBL" id="OMJ83835.1"/>
    </source>
</evidence>
<dbReference type="AlphaFoldDB" id="A0A1R2C4H7"/>
<dbReference type="EMBL" id="MPUH01000289">
    <property type="protein sequence ID" value="OMJ83835.1"/>
    <property type="molecule type" value="Genomic_DNA"/>
</dbReference>